<reference evidence="2" key="1">
    <citation type="submission" date="2020-02" db="EMBL/GenBank/DDBJ databases">
        <authorList>
            <person name="Meier V. D."/>
        </authorList>
    </citation>
    <scope>NUCLEOTIDE SEQUENCE</scope>
    <source>
        <strain evidence="2">AVDCRST_MAG65</strain>
    </source>
</reference>
<feature type="non-terminal residue" evidence="2">
    <location>
        <position position="239"/>
    </location>
</feature>
<organism evidence="2">
    <name type="scientific">uncultured Solirubrobacteraceae bacterium</name>
    <dbReference type="NCBI Taxonomy" id="1162706"/>
    <lineage>
        <taxon>Bacteria</taxon>
        <taxon>Bacillati</taxon>
        <taxon>Actinomycetota</taxon>
        <taxon>Thermoleophilia</taxon>
        <taxon>Solirubrobacterales</taxon>
        <taxon>Solirubrobacteraceae</taxon>
        <taxon>environmental samples</taxon>
    </lineage>
</organism>
<feature type="region of interest" description="Disordered" evidence="1">
    <location>
        <begin position="206"/>
        <end position="239"/>
    </location>
</feature>
<evidence type="ECO:0000256" key="1">
    <source>
        <dbReference type="SAM" id="MobiDB-lite"/>
    </source>
</evidence>
<keyword evidence="2" id="KW-0449">Lipoprotein</keyword>
<name>A0A6J4SNR9_9ACTN</name>
<dbReference type="AlphaFoldDB" id="A0A6J4SNR9"/>
<feature type="compositionally biased region" description="Basic residues" evidence="1">
    <location>
        <begin position="132"/>
        <end position="142"/>
    </location>
</feature>
<dbReference type="GO" id="GO:0016757">
    <property type="term" value="F:glycosyltransferase activity"/>
    <property type="evidence" value="ECO:0007669"/>
    <property type="project" value="UniProtKB-KW"/>
</dbReference>
<evidence type="ECO:0000313" key="2">
    <source>
        <dbReference type="EMBL" id="CAA9498758.1"/>
    </source>
</evidence>
<dbReference type="EMBL" id="CADCVL010000404">
    <property type="protein sequence ID" value="CAA9498758.1"/>
    <property type="molecule type" value="Genomic_DNA"/>
</dbReference>
<keyword evidence="2" id="KW-0808">Transferase</keyword>
<accession>A0A6J4SNR9</accession>
<feature type="region of interest" description="Disordered" evidence="1">
    <location>
        <begin position="103"/>
        <end position="185"/>
    </location>
</feature>
<dbReference type="EC" id="2.4.99.-" evidence="2"/>
<keyword evidence="2" id="KW-0328">Glycosyltransferase</keyword>
<protein>
    <submittedName>
        <fullName evidence="2">Prolipoprotein diacylglyceryl transferase</fullName>
        <ecNumber evidence="2">2.4.99.-</ecNumber>
    </submittedName>
</protein>
<feature type="non-terminal residue" evidence="2">
    <location>
        <position position="1"/>
    </location>
</feature>
<feature type="compositionally biased region" description="Basic residues" evidence="1">
    <location>
        <begin position="110"/>
        <end position="123"/>
    </location>
</feature>
<proteinExistence type="predicted"/>
<gene>
    <name evidence="2" type="ORF">AVDCRST_MAG65-2451</name>
</gene>
<sequence>ATRDRALRPHALLVRPDGGARLHRRGLGGHAPARRARQADRLVLRSRPLRAGRRRARREAVVAGRGMGIRERRSARRTGLAGRPRLVRRAGGRCRGGLLVDAAAPAGPAHGRRPGRARARPRLCRGPDRLPAGRRRRLRRPLRPAVGDGLSRGNRSDQRGSASHAGLRDAGDGRRGRRPLAPARLPAFRGPVRVVSRAGRARALPGRVRAPQRAGAAGVEPRAVRLAGDDRRRSGVAAR</sequence>